<protein>
    <submittedName>
        <fullName evidence="1">Uncharacterized protein</fullName>
    </submittedName>
</protein>
<accession>A0A0B7BVR5</accession>
<evidence type="ECO:0000313" key="1">
    <source>
        <dbReference type="EMBL" id="CEK97098.1"/>
    </source>
</evidence>
<proteinExistence type="predicted"/>
<gene>
    <name evidence="1" type="primary">ORF214634</name>
</gene>
<dbReference type="EMBL" id="HACG01050233">
    <property type="protein sequence ID" value="CEK97098.1"/>
    <property type="molecule type" value="Transcribed_RNA"/>
</dbReference>
<organism evidence="1">
    <name type="scientific">Arion vulgaris</name>
    <dbReference type="NCBI Taxonomy" id="1028688"/>
    <lineage>
        <taxon>Eukaryota</taxon>
        <taxon>Metazoa</taxon>
        <taxon>Spiralia</taxon>
        <taxon>Lophotrochozoa</taxon>
        <taxon>Mollusca</taxon>
        <taxon>Gastropoda</taxon>
        <taxon>Heterobranchia</taxon>
        <taxon>Euthyneura</taxon>
        <taxon>Panpulmonata</taxon>
        <taxon>Eupulmonata</taxon>
        <taxon>Stylommatophora</taxon>
        <taxon>Helicina</taxon>
        <taxon>Arionoidea</taxon>
        <taxon>Arionidae</taxon>
        <taxon>Arion</taxon>
    </lineage>
</organism>
<dbReference type="AlphaFoldDB" id="A0A0B7BVR5"/>
<reference evidence="1" key="1">
    <citation type="submission" date="2014-12" db="EMBL/GenBank/DDBJ databases">
        <title>Insight into the proteome of Arion vulgaris.</title>
        <authorList>
            <person name="Aradska J."/>
            <person name="Bulat T."/>
            <person name="Smidak R."/>
            <person name="Sarate P."/>
            <person name="Gangsoo J."/>
            <person name="Sialana F."/>
            <person name="Bilban M."/>
            <person name="Lubec G."/>
        </authorList>
    </citation>
    <scope>NUCLEOTIDE SEQUENCE</scope>
    <source>
        <tissue evidence="1">Skin</tissue>
    </source>
</reference>
<sequence>MLLFVAPFAGPGNTQVKTHNSTEGVHIMRHIKFAEGGNSMRFQRVEEGSTSLL</sequence>
<name>A0A0B7BVR5_9EUPU</name>